<keyword evidence="4" id="KW-0347">Helicase</keyword>
<dbReference type="GO" id="GO:0016787">
    <property type="term" value="F:hydrolase activity"/>
    <property type="evidence" value="ECO:0007669"/>
    <property type="project" value="UniProtKB-KW"/>
</dbReference>
<feature type="domain" description="Helicase ATP-binding" evidence="7">
    <location>
        <begin position="32"/>
        <end position="206"/>
    </location>
</feature>
<evidence type="ECO:0000256" key="5">
    <source>
        <dbReference type="ARBA" id="ARBA00022840"/>
    </source>
</evidence>
<accession>A0A0F9MVZ5</accession>
<dbReference type="EMBL" id="LAZR01004132">
    <property type="protein sequence ID" value="KKN11470.1"/>
    <property type="molecule type" value="Genomic_DNA"/>
</dbReference>
<evidence type="ECO:0000259" key="8">
    <source>
        <dbReference type="PROSITE" id="PS51194"/>
    </source>
</evidence>
<proteinExistence type="inferred from homology"/>
<dbReference type="SUPFAM" id="SSF52540">
    <property type="entry name" value="P-loop containing nucleoside triphosphate hydrolases"/>
    <property type="match status" value="1"/>
</dbReference>
<reference evidence="10" key="1">
    <citation type="journal article" date="2015" name="Nature">
        <title>Complex archaea that bridge the gap between prokaryotes and eukaryotes.</title>
        <authorList>
            <person name="Spang A."/>
            <person name="Saw J.H."/>
            <person name="Jorgensen S.L."/>
            <person name="Zaremba-Niedzwiedzka K."/>
            <person name="Martijn J."/>
            <person name="Lind A.E."/>
            <person name="van Eijk R."/>
            <person name="Schleper C."/>
            <person name="Guy L."/>
            <person name="Ettema T.J."/>
        </authorList>
    </citation>
    <scope>NUCLEOTIDE SEQUENCE</scope>
</reference>
<dbReference type="AlphaFoldDB" id="A0A0F9MVZ5"/>
<dbReference type="InterPro" id="IPR028622">
    <property type="entry name" value="DEAD_helicase_RhlE"/>
</dbReference>
<dbReference type="PROSITE" id="PS51194">
    <property type="entry name" value="HELICASE_CTER"/>
    <property type="match status" value="1"/>
</dbReference>
<dbReference type="GO" id="GO:0003724">
    <property type="term" value="F:RNA helicase activity"/>
    <property type="evidence" value="ECO:0007669"/>
    <property type="project" value="InterPro"/>
</dbReference>
<dbReference type="SMART" id="SM00490">
    <property type="entry name" value="HELICc"/>
    <property type="match status" value="1"/>
</dbReference>
<dbReference type="SMART" id="SM00487">
    <property type="entry name" value="DEXDc"/>
    <property type="match status" value="1"/>
</dbReference>
<dbReference type="CDD" id="cd18787">
    <property type="entry name" value="SF2_C_DEAD"/>
    <property type="match status" value="1"/>
</dbReference>
<keyword evidence="5" id="KW-0067">ATP-binding</keyword>
<organism evidence="10">
    <name type="scientific">marine sediment metagenome</name>
    <dbReference type="NCBI Taxonomy" id="412755"/>
    <lineage>
        <taxon>unclassified sequences</taxon>
        <taxon>metagenomes</taxon>
        <taxon>ecological metagenomes</taxon>
    </lineage>
</organism>
<dbReference type="InterPro" id="IPR014001">
    <property type="entry name" value="Helicase_ATP-bd"/>
</dbReference>
<dbReference type="InterPro" id="IPR050079">
    <property type="entry name" value="DEAD_box_RNA_helicase"/>
</dbReference>
<evidence type="ECO:0000256" key="6">
    <source>
        <dbReference type="SAM" id="MobiDB-lite"/>
    </source>
</evidence>
<dbReference type="GO" id="GO:0003676">
    <property type="term" value="F:nucleic acid binding"/>
    <property type="evidence" value="ECO:0007669"/>
    <property type="project" value="InterPro"/>
</dbReference>
<evidence type="ECO:0000313" key="10">
    <source>
        <dbReference type="EMBL" id="KKN11470.1"/>
    </source>
</evidence>
<dbReference type="PROSITE" id="PS00039">
    <property type="entry name" value="DEAD_ATP_HELICASE"/>
    <property type="match status" value="1"/>
</dbReference>
<feature type="compositionally biased region" description="Basic residues" evidence="6">
    <location>
        <begin position="391"/>
        <end position="400"/>
    </location>
</feature>
<dbReference type="Pfam" id="PF00270">
    <property type="entry name" value="DEAD"/>
    <property type="match status" value="1"/>
</dbReference>
<dbReference type="InterPro" id="IPR014014">
    <property type="entry name" value="RNA_helicase_DEAD_Q_motif"/>
</dbReference>
<dbReference type="PROSITE" id="PS51195">
    <property type="entry name" value="Q_MOTIF"/>
    <property type="match status" value="1"/>
</dbReference>
<comment type="caution">
    <text evidence="10">The sequence shown here is derived from an EMBL/GenBank/DDBJ whole genome shotgun (WGS) entry which is preliminary data.</text>
</comment>
<gene>
    <name evidence="10" type="ORF">LCGC14_1026170</name>
</gene>
<dbReference type="InterPro" id="IPR044742">
    <property type="entry name" value="DEAD/DEAH_RhlB"/>
</dbReference>
<keyword evidence="1" id="KW-0963">Cytoplasm</keyword>
<dbReference type="FunFam" id="3.40.50.300:FF:000468">
    <property type="entry name" value="ATP-dependent RNA helicase RhlE"/>
    <property type="match status" value="1"/>
</dbReference>
<dbReference type="GO" id="GO:0005829">
    <property type="term" value="C:cytosol"/>
    <property type="evidence" value="ECO:0007669"/>
    <property type="project" value="TreeGrafter"/>
</dbReference>
<dbReference type="Gene3D" id="3.40.50.300">
    <property type="entry name" value="P-loop containing nucleotide triphosphate hydrolases"/>
    <property type="match status" value="2"/>
</dbReference>
<dbReference type="PANTHER" id="PTHR47959">
    <property type="entry name" value="ATP-DEPENDENT RNA HELICASE RHLE-RELATED"/>
    <property type="match status" value="1"/>
</dbReference>
<dbReference type="InterPro" id="IPR001650">
    <property type="entry name" value="Helicase_C-like"/>
</dbReference>
<dbReference type="Pfam" id="PF00271">
    <property type="entry name" value="Helicase_C"/>
    <property type="match status" value="1"/>
</dbReference>
<dbReference type="GO" id="GO:0005524">
    <property type="term" value="F:ATP binding"/>
    <property type="evidence" value="ECO:0007669"/>
    <property type="project" value="UniProtKB-KW"/>
</dbReference>
<dbReference type="PROSITE" id="PS51192">
    <property type="entry name" value="HELICASE_ATP_BIND_1"/>
    <property type="match status" value="1"/>
</dbReference>
<evidence type="ECO:0000256" key="1">
    <source>
        <dbReference type="ARBA" id="ARBA00022490"/>
    </source>
</evidence>
<dbReference type="GO" id="GO:0042255">
    <property type="term" value="P:ribosome assembly"/>
    <property type="evidence" value="ECO:0007669"/>
    <property type="project" value="InterPro"/>
</dbReference>
<dbReference type="InterPro" id="IPR011545">
    <property type="entry name" value="DEAD/DEAH_box_helicase_dom"/>
</dbReference>
<evidence type="ECO:0000259" key="9">
    <source>
        <dbReference type="PROSITE" id="PS51195"/>
    </source>
</evidence>
<keyword evidence="2" id="KW-0547">Nucleotide-binding</keyword>
<dbReference type="HAMAP" id="MF_00968">
    <property type="entry name" value="DEAD_helicase_RhlE"/>
    <property type="match status" value="1"/>
</dbReference>
<feature type="domain" description="DEAD-box RNA helicase Q" evidence="9">
    <location>
        <begin position="1"/>
        <end position="29"/>
    </location>
</feature>
<evidence type="ECO:0000259" key="7">
    <source>
        <dbReference type="PROSITE" id="PS51192"/>
    </source>
</evidence>
<evidence type="ECO:0000256" key="2">
    <source>
        <dbReference type="ARBA" id="ARBA00022741"/>
    </source>
</evidence>
<dbReference type="FunFam" id="3.40.50.300:FF:000108">
    <property type="entry name" value="ATP-dependent RNA helicase RhlE"/>
    <property type="match status" value="1"/>
</dbReference>
<keyword evidence="3" id="KW-0378">Hydrolase</keyword>
<dbReference type="PANTHER" id="PTHR47959:SF13">
    <property type="entry name" value="ATP-DEPENDENT RNA HELICASE RHLE"/>
    <property type="match status" value="1"/>
</dbReference>
<name>A0A0F9MVZ5_9ZZZZ</name>
<dbReference type="InterPro" id="IPR027417">
    <property type="entry name" value="P-loop_NTPase"/>
</dbReference>
<feature type="domain" description="Helicase C-terminal" evidence="8">
    <location>
        <begin position="217"/>
        <end position="382"/>
    </location>
</feature>
<protein>
    <recommendedName>
        <fullName evidence="11">ATP-dependent RNA helicase RhlE</fullName>
    </recommendedName>
</protein>
<evidence type="ECO:0008006" key="11">
    <source>
        <dbReference type="Google" id="ProtNLM"/>
    </source>
</evidence>
<evidence type="ECO:0000256" key="3">
    <source>
        <dbReference type="ARBA" id="ARBA00022801"/>
    </source>
</evidence>
<dbReference type="InterPro" id="IPR000629">
    <property type="entry name" value="RNA-helicase_DEAD-box_CS"/>
</dbReference>
<feature type="region of interest" description="Disordered" evidence="6">
    <location>
        <begin position="385"/>
        <end position="425"/>
    </location>
</feature>
<evidence type="ECO:0000256" key="4">
    <source>
        <dbReference type="ARBA" id="ARBA00022806"/>
    </source>
</evidence>
<sequence>MSFASLGLSAHILKAVAEKGYETPSPIQLQAIPAVLEGKDVMAAAQTGTGKTAGFTLPILELLSKGEQAKANQVRCLILTPTRELAAQVGDNVAMYGKNLPLRSAIVFGGVKINPQMMKLRKGVDILIATPGRLLDLYQQNAVRFNQLEILVLDEADRMLDMGFINDIRKILAVLPKNRQNLMFSATFSAPIRELAKGLVNNPVEISVSPANTTVKSVEQFIHPVDKTKKMALLTHLITENNWHQVLVFSRTKHGANKITKILDASGLKSAAIHGNKSQNARTKALADFKSGKIQVLVATDIAARGIDIDQLPHVVNFDLPDVPEDYVHRIGRTGRASATGQAVSLVSADEIKQLSDIERVIGELLERKIIEGFEPVNKLYETRLNTRPAKDKKPKRPHVGHRDGQRSGENAQGHKAGAGRSRRG</sequence>
<dbReference type="CDD" id="cd00268">
    <property type="entry name" value="DEADc"/>
    <property type="match status" value="1"/>
</dbReference>